<dbReference type="RefSeq" id="WP_133978734.1">
    <property type="nucleotide sequence ID" value="NZ_SOCE01000001.1"/>
</dbReference>
<gene>
    <name evidence="2" type="ORF">EV138_2462</name>
</gene>
<sequence>MPITLSSQAFRRTALTAAAVTLSITVTACSAGFSAQTYQPYQAAEGTNASSGGIDIRNMLVLASEDGKGELHSAIVNNSQSDDTLVSIESAPADAPVQNGSVPQDAEQKVTFGNVRPLTLKIGQLTTLPPATGAPITVTGGKPGNMIKVTITFGKAAPITTSVPVLTEDHYSPSPRQDAEHEG</sequence>
<evidence type="ECO:0000313" key="3">
    <source>
        <dbReference type="Proteomes" id="UP000295151"/>
    </source>
</evidence>
<reference evidence="2 3" key="1">
    <citation type="submission" date="2019-03" db="EMBL/GenBank/DDBJ databases">
        <title>Genomic Encyclopedia of Type Strains, Phase III (KMG-III): the genomes of soil and plant-associated and newly described type strains.</title>
        <authorList>
            <person name="Whitman W."/>
        </authorList>
    </citation>
    <scope>NUCLEOTIDE SEQUENCE [LARGE SCALE GENOMIC DNA]</scope>
    <source>
        <strain evidence="2 3">VKM Ac-2575</strain>
    </source>
</reference>
<feature type="signal peptide" evidence="1">
    <location>
        <begin position="1"/>
        <end position="28"/>
    </location>
</feature>
<evidence type="ECO:0008006" key="4">
    <source>
        <dbReference type="Google" id="ProtNLM"/>
    </source>
</evidence>
<dbReference type="Pfam" id="PF04314">
    <property type="entry name" value="PCuAC"/>
    <property type="match status" value="1"/>
</dbReference>
<dbReference type="SUPFAM" id="SSF110087">
    <property type="entry name" value="DR1885-like metal-binding protein"/>
    <property type="match status" value="1"/>
</dbReference>
<comment type="caution">
    <text evidence="2">The sequence shown here is derived from an EMBL/GenBank/DDBJ whole genome shotgun (WGS) entry which is preliminary data.</text>
</comment>
<feature type="chain" id="PRO_5038435230" description="Copper(I)-binding protein" evidence="1">
    <location>
        <begin position="29"/>
        <end position="183"/>
    </location>
</feature>
<dbReference type="InterPro" id="IPR036182">
    <property type="entry name" value="PCuAC_sf"/>
</dbReference>
<protein>
    <recommendedName>
        <fullName evidence="4">Copper(I)-binding protein</fullName>
    </recommendedName>
</protein>
<keyword evidence="3" id="KW-1185">Reference proteome</keyword>
<keyword evidence="1" id="KW-0732">Signal</keyword>
<dbReference type="Gene3D" id="2.60.40.1890">
    <property type="entry name" value="PCu(A)C copper chaperone"/>
    <property type="match status" value="1"/>
</dbReference>
<evidence type="ECO:0000256" key="1">
    <source>
        <dbReference type="SAM" id="SignalP"/>
    </source>
</evidence>
<dbReference type="InterPro" id="IPR007410">
    <property type="entry name" value="LpqE-like"/>
</dbReference>
<evidence type="ECO:0000313" key="2">
    <source>
        <dbReference type="EMBL" id="TDU88910.1"/>
    </source>
</evidence>
<accession>A0A4R7TA63</accession>
<dbReference type="OrthoDB" id="3729283at2"/>
<dbReference type="AlphaFoldDB" id="A0A4R7TA63"/>
<dbReference type="EMBL" id="SOCE01000001">
    <property type="protein sequence ID" value="TDU88910.1"/>
    <property type="molecule type" value="Genomic_DNA"/>
</dbReference>
<proteinExistence type="predicted"/>
<dbReference type="Proteomes" id="UP000295151">
    <property type="component" value="Unassembled WGS sequence"/>
</dbReference>
<organism evidence="2 3">
    <name type="scientific">Kribbella voronezhensis</name>
    <dbReference type="NCBI Taxonomy" id="2512212"/>
    <lineage>
        <taxon>Bacteria</taxon>
        <taxon>Bacillati</taxon>
        <taxon>Actinomycetota</taxon>
        <taxon>Actinomycetes</taxon>
        <taxon>Propionibacteriales</taxon>
        <taxon>Kribbellaceae</taxon>
        <taxon>Kribbella</taxon>
    </lineage>
</organism>
<name>A0A4R7TA63_9ACTN</name>